<dbReference type="OrthoDB" id="9800940at2"/>
<dbReference type="HAMAP" id="MF_01818">
    <property type="entry name" value="RNase_Z_BN"/>
    <property type="match status" value="1"/>
</dbReference>
<evidence type="ECO:0000256" key="5">
    <source>
        <dbReference type="ARBA" id="ARBA00022759"/>
    </source>
</evidence>
<evidence type="ECO:0000256" key="6">
    <source>
        <dbReference type="ARBA" id="ARBA00022801"/>
    </source>
</evidence>
<dbReference type="GO" id="GO:0042781">
    <property type="term" value="F:3'-tRNA processing endoribonuclease activity"/>
    <property type="evidence" value="ECO:0007669"/>
    <property type="project" value="UniProtKB-UniRule"/>
</dbReference>
<feature type="binding site" evidence="8">
    <location>
        <position position="212"/>
    </location>
    <ligand>
        <name>Zn(2+)</name>
        <dbReference type="ChEBI" id="CHEBI:29105"/>
        <label>1</label>
        <note>catalytic</note>
    </ligand>
</feature>
<keyword evidence="3 8" id="KW-0540">Nuclease</keyword>
<dbReference type="Gene3D" id="3.60.15.10">
    <property type="entry name" value="Ribonuclease Z/Hydroxyacylglutathione hydrolase-like"/>
    <property type="match status" value="1"/>
</dbReference>
<protein>
    <recommendedName>
        <fullName evidence="8">Ribonuclease Z</fullName>
        <shortName evidence="8">RNase Z</shortName>
        <ecNumber evidence="8">3.1.26.11</ecNumber>
    </recommendedName>
    <alternativeName>
        <fullName evidence="8">tRNA 3 endonuclease</fullName>
    </alternativeName>
    <alternativeName>
        <fullName evidence="8">tRNase Z</fullName>
    </alternativeName>
</protein>
<dbReference type="InterPro" id="IPR013471">
    <property type="entry name" value="RNase_Z/BN"/>
</dbReference>
<feature type="binding site" evidence="8">
    <location>
        <position position="67"/>
    </location>
    <ligand>
        <name>Zn(2+)</name>
        <dbReference type="ChEBI" id="CHEBI:29105"/>
        <label>2</label>
        <note>catalytic</note>
    </ligand>
</feature>
<evidence type="ECO:0000313" key="9">
    <source>
        <dbReference type="EMBL" id="TXF91437.1"/>
    </source>
</evidence>
<name>A0A5C7FL64_9BACT</name>
<keyword evidence="4 8" id="KW-0479">Metal-binding</keyword>
<evidence type="ECO:0000256" key="1">
    <source>
        <dbReference type="ARBA" id="ARBA00011738"/>
    </source>
</evidence>
<comment type="cofactor">
    <cofactor evidence="8">
        <name>Zn(2+)</name>
        <dbReference type="ChEBI" id="CHEBI:29105"/>
    </cofactor>
    <text evidence="8">Binds 2 Zn(2+) ions.</text>
</comment>
<evidence type="ECO:0000256" key="2">
    <source>
        <dbReference type="ARBA" id="ARBA00022694"/>
    </source>
</evidence>
<feature type="binding site" evidence="8">
    <location>
        <position position="270"/>
    </location>
    <ligand>
        <name>Zn(2+)</name>
        <dbReference type="ChEBI" id="CHEBI:29105"/>
        <label>2</label>
        <note>catalytic</note>
    </ligand>
</feature>
<dbReference type="EC" id="3.1.26.11" evidence="8"/>
<keyword evidence="7 8" id="KW-0862">Zinc</keyword>
<gene>
    <name evidence="8" type="primary">rnz</name>
    <name evidence="9" type="ORF">FUA23_01705</name>
</gene>
<evidence type="ECO:0000256" key="7">
    <source>
        <dbReference type="ARBA" id="ARBA00022833"/>
    </source>
</evidence>
<sequence>MRFELILLGTSGGAPTAVRNCSAAMLRTETTDVLIDCGENTQRQLLKAGLGMGRVSDILITHLHGDHYFGLAPLLSSLSMQGRSRPLSITSPLHLRPRLEALLELDKYPLSYDLIFHTVCAEAPVQLPGTGDLEIFAFPLQHRIETNGYLLRERQREANIRKEAIAKYDLPYTAIKAIKAGANHVLPDGTVIPNADLVSQPPPPRSYAHCSDTVYFPELAGYVAGVNLLYHEATFLEDMAEDAALKGHSTAKDAARTALAAGVGQLVLGHYSTRYESSAGHENEARKVFPNTVAADDLYRFTVPFQSR</sequence>
<evidence type="ECO:0000256" key="4">
    <source>
        <dbReference type="ARBA" id="ARBA00022723"/>
    </source>
</evidence>
<comment type="function">
    <text evidence="8">Zinc phosphodiesterase, which displays some tRNA 3'-processing endonuclease activity. Probably involved in tRNA maturation, by removing a 3'-trailer from precursor tRNA.</text>
</comment>
<feature type="binding site" evidence="8">
    <location>
        <position position="142"/>
    </location>
    <ligand>
        <name>Zn(2+)</name>
        <dbReference type="ChEBI" id="CHEBI:29105"/>
        <label>1</label>
        <note>catalytic</note>
    </ligand>
</feature>
<keyword evidence="5 8" id="KW-0255">Endonuclease</keyword>
<feature type="binding site" evidence="8">
    <location>
        <position position="66"/>
    </location>
    <ligand>
        <name>Zn(2+)</name>
        <dbReference type="ChEBI" id="CHEBI:29105"/>
        <label>2</label>
        <note>catalytic</note>
    </ligand>
</feature>
<feature type="binding site" evidence="8">
    <location>
        <position position="212"/>
    </location>
    <ligand>
        <name>Zn(2+)</name>
        <dbReference type="ChEBI" id="CHEBI:29105"/>
        <label>2</label>
        <note>catalytic</note>
    </ligand>
</feature>
<keyword evidence="6 8" id="KW-0378">Hydrolase</keyword>
<accession>A0A5C7FL64</accession>
<evidence type="ECO:0000256" key="3">
    <source>
        <dbReference type="ARBA" id="ARBA00022722"/>
    </source>
</evidence>
<keyword evidence="2 8" id="KW-0819">tRNA processing</keyword>
<comment type="subunit">
    <text evidence="1 8">Homodimer.</text>
</comment>
<comment type="similarity">
    <text evidence="8">Belongs to the RNase Z family.</text>
</comment>
<dbReference type="PANTHER" id="PTHR46018">
    <property type="entry name" value="ZINC PHOSPHODIESTERASE ELAC PROTEIN 1"/>
    <property type="match status" value="1"/>
</dbReference>
<evidence type="ECO:0000256" key="8">
    <source>
        <dbReference type="HAMAP-Rule" id="MF_01818"/>
    </source>
</evidence>
<dbReference type="Proteomes" id="UP000321907">
    <property type="component" value="Unassembled WGS sequence"/>
</dbReference>
<dbReference type="RefSeq" id="WP_147928977.1">
    <property type="nucleotide sequence ID" value="NZ_VOXD01000002.1"/>
</dbReference>
<dbReference type="NCBIfam" id="NF000801">
    <property type="entry name" value="PRK00055.1-3"/>
    <property type="match status" value="1"/>
</dbReference>
<dbReference type="InterPro" id="IPR036866">
    <property type="entry name" value="RibonucZ/Hydroxyglut_hydro"/>
</dbReference>
<dbReference type="AlphaFoldDB" id="A0A5C7FL64"/>
<keyword evidence="10" id="KW-1185">Reference proteome</keyword>
<comment type="catalytic activity">
    <reaction evidence="8">
        <text>Endonucleolytic cleavage of RNA, removing extra 3' nucleotides from tRNA precursor, generating 3' termini of tRNAs. A 3'-hydroxy group is left at the tRNA terminus and a 5'-phosphoryl group is left at the trailer molecule.</text>
        <dbReference type="EC" id="3.1.26.11"/>
    </reaction>
</comment>
<proteinExistence type="inferred from homology"/>
<dbReference type="CDD" id="cd07717">
    <property type="entry name" value="RNaseZ_ZiPD-like_MBL-fold"/>
    <property type="match status" value="1"/>
</dbReference>
<dbReference type="Pfam" id="PF23023">
    <property type="entry name" value="Anti-Pycsar_Apyc1"/>
    <property type="match status" value="1"/>
</dbReference>
<organism evidence="9 10">
    <name type="scientific">Neolewinella aurantiaca</name>
    <dbReference type="NCBI Taxonomy" id="2602767"/>
    <lineage>
        <taxon>Bacteria</taxon>
        <taxon>Pseudomonadati</taxon>
        <taxon>Bacteroidota</taxon>
        <taxon>Saprospiria</taxon>
        <taxon>Saprospirales</taxon>
        <taxon>Lewinellaceae</taxon>
        <taxon>Neolewinella</taxon>
    </lineage>
</organism>
<dbReference type="SUPFAM" id="SSF56281">
    <property type="entry name" value="Metallo-hydrolase/oxidoreductase"/>
    <property type="match status" value="1"/>
</dbReference>
<evidence type="ECO:0000313" key="10">
    <source>
        <dbReference type="Proteomes" id="UP000321907"/>
    </source>
</evidence>
<feature type="binding site" evidence="8">
    <location>
        <position position="64"/>
    </location>
    <ligand>
        <name>Zn(2+)</name>
        <dbReference type="ChEBI" id="CHEBI:29105"/>
        <label>1</label>
        <note>catalytic</note>
    </ligand>
</feature>
<comment type="caution">
    <text evidence="9">The sequence shown here is derived from an EMBL/GenBank/DDBJ whole genome shotgun (WGS) entry which is preliminary data.</text>
</comment>
<feature type="binding site" evidence="8">
    <location>
        <position position="62"/>
    </location>
    <ligand>
        <name>Zn(2+)</name>
        <dbReference type="ChEBI" id="CHEBI:29105"/>
        <label>1</label>
        <note>catalytic</note>
    </ligand>
</feature>
<dbReference type="EMBL" id="VOXD01000002">
    <property type="protein sequence ID" value="TXF91437.1"/>
    <property type="molecule type" value="Genomic_DNA"/>
</dbReference>
<feature type="active site" description="Proton acceptor" evidence="8">
    <location>
        <position position="66"/>
    </location>
</feature>
<dbReference type="PANTHER" id="PTHR46018:SF2">
    <property type="entry name" value="ZINC PHOSPHODIESTERASE ELAC PROTEIN 1"/>
    <property type="match status" value="1"/>
</dbReference>
<reference evidence="9 10" key="1">
    <citation type="submission" date="2019-08" db="EMBL/GenBank/DDBJ databases">
        <title>Lewinella sp. strain SSH13 Genome sequencing and assembly.</title>
        <authorList>
            <person name="Kim I."/>
        </authorList>
    </citation>
    <scope>NUCLEOTIDE SEQUENCE [LARGE SCALE GENOMIC DNA]</scope>
    <source>
        <strain evidence="9 10">SSH13</strain>
    </source>
</reference>
<dbReference type="GO" id="GO:0008270">
    <property type="term" value="F:zinc ion binding"/>
    <property type="evidence" value="ECO:0007669"/>
    <property type="project" value="UniProtKB-UniRule"/>
</dbReference>